<evidence type="ECO:0000256" key="8">
    <source>
        <dbReference type="ARBA" id="ARBA00023136"/>
    </source>
</evidence>
<name>A0A556RKS4_9GAMM</name>
<dbReference type="NCBIfam" id="TIGR02796">
    <property type="entry name" value="tolQ"/>
    <property type="match status" value="1"/>
</dbReference>
<dbReference type="RefSeq" id="WP_086358253.1">
    <property type="nucleotide sequence ID" value="NZ_VMHL01000003.1"/>
</dbReference>
<dbReference type="Proteomes" id="UP000319138">
    <property type="component" value="Unassembled WGS sequence"/>
</dbReference>
<feature type="domain" description="MotA/TolQ/ExbB proton channel" evidence="11">
    <location>
        <begin position="80"/>
        <end position="205"/>
    </location>
</feature>
<evidence type="ECO:0000256" key="7">
    <source>
        <dbReference type="ARBA" id="ARBA00022989"/>
    </source>
</evidence>
<protein>
    <recommendedName>
        <fullName evidence="10">Tol-Pal system protein TolQ</fullName>
    </recommendedName>
</protein>
<dbReference type="InterPro" id="IPR014163">
    <property type="entry name" value="Tol-Pal_TolQ"/>
</dbReference>
<keyword evidence="7 10" id="KW-1133">Transmembrane helix</keyword>
<feature type="transmembrane region" description="Helical" evidence="10">
    <location>
        <begin position="171"/>
        <end position="192"/>
    </location>
</feature>
<dbReference type="PANTHER" id="PTHR30625">
    <property type="entry name" value="PROTEIN TOLQ"/>
    <property type="match status" value="1"/>
</dbReference>
<evidence type="ECO:0000256" key="1">
    <source>
        <dbReference type="ARBA" id="ARBA00004651"/>
    </source>
</evidence>
<evidence type="ECO:0000256" key="2">
    <source>
        <dbReference type="ARBA" id="ARBA00010442"/>
    </source>
</evidence>
<comment type="caution">
    <text evidence="12">The sequence shown here is derived from an EMBL/GenBank/DDBJ whole genome shotgun (WGS) entry which is preliminary data.</text>
</comment>
<evidence type="ECO:0000256" key="5">
    <source>
        <dbReference type="ARBA" id="ARBA00022618"/>
    </source>
</evidence>
<reference evidence="12 13" key="1">
    <citation type="submission" date="2019-07" db="EMBL/GenBank/DDBJ databases">
        <title>Gilliamella genomes.</title>
        <authorList>
            <person name="Zheng H."/>
        </authorList>
    </citation>
    <scope>NUCLEOTIDE SEQUENCE [LARGE SCALE GENOMIC DNA]</scope>
    <source>
        <strain evidence="12 13">W8131</strain>
    </source>
</reference>
<evidence type="ECO:0000256" key="4">
    <source>
        <dbReference type="ARBA" id="ARBA00022519"/>
    </source>
</evidence>
<dbReference type="GO" id="GO:0005886">
    <property type="term" value="C:plasma membrane"/>
    <property type="evidence" value="ECO:0007669"/>
    <property type="project" value="UniProtKB-SubCell"/>
</dbReference>
<evidence type="ECO:0000313" key="13">
    <source>
        <dbReference type="Proteomes" id="UP000319138"/>
    </source>
</evidence>
<dbReference type="Pfam" id="PF01618">
    <property type="entry name" value="MotA_ExbB"/>
    <property type="match status" value="1"/>
</dbReference>
<evidence type="ECO:0000256" key="9">
    <source>
        <dbReference type="ARBA" id="ARBA00023306"/>
    </source>
</evidence>
<keyword evidence="3 10" id="KW-1003">Cell membrane</keyword>
<feature type="transmembrane region" description="Helical" evidence="10">
    <location>
        <begin position="15"/>
        <end position="36"/>
    </location>
</feature>
<evidence type="ECO:0000313" key="12">
    <source>
        <dbReference type="EMBL" id="TSJ89435.1"/>
    </source>
</evidence>
<dbReference type="HAMAP" id="MF_02202">
    <property type="entry name" value="TolQ"/>
    <property type="match status" value="1"/>
</dbReference>
<keyword evidence="8 10" id="KW-0472">Membrane</keyword>
<dbReference type="PANTHER" id="PTHR30625:SF3">
    <property type="entry name" value="TOL-PAL SYSTEM PROTEIN TOLQ"/>
    <property type="match status" value="1"/>
</dbReference>
<comment type="function">
    <text evidence="10">Part of the Tol-Pal system, which plays a role in outer membrane invagination during cell division and is important for maintaining outer membrane integrity.</text>
</comment>
<dbReference type="InterPro" id="IPR050790">
    <property type="entry name" value="ExbB/TolQ_transport"/>
</dbReference>
<comment type="subunit">
    <text evidence="10">The Tol-Pal system is composed of five core proteins: the inner membrane proteins TolA, TolQ and TolR, the periplasmic protein TolB and the outer membrane protein Pal. They form a network linking the inner and outer membranes and the peptidoglycan layer.</text>
</comment>
<keyword evidence="4 10" id="KW-0997">Cell inner membrane</keyword>
<organism evidence="12 13">
    <name type="scientific">Gilliamella apicola</name>
    <dbReference type="NCBI Taxonomy" id="1196095"/>
    <lineage>
        <taxon>Bacteria</taxon>
        <taxon>Pseudomonadati</taxon>
        <taxon>Pseudomonadota</taxon>
        <taxon>Gammaproteobacteria</taxon>
        <taxon>Orbales</taxon>
        <taxon>Orbaceae</taxon>
        <taxon>Gilliamella</taxon>
    </lineage>
</organism>
<keyword evidence="9 10" id="KW-0131">Cell cycle</keyword>
<keyword evidence="5 10" id="KW-0132">Cell division</keyword>
<proteinExistence type="inferred from homology"/>
<dbReference type="GO" id="GO:0043213">
    <property type="term" value="P:bacteriocin transport"/>
    <property type="evidence" value="ECO:0007669"/>
    <property type="project" value="InterPro"/>
</dbReference>
<gene>
    <name evidence="10 12" type="primary">tolQ</name>
    <name evidence="12" type="ORF">FPQ14_08015</name>
</gene>
<dbReference type="InterPro" id="IPR002898">
    <property type="entry name" value="MotA_ExbB_proton_chnl"/>
</dbReference>
<evidence type="ECO:0000256" key="10">
    <source>
        <dbReference type="HAMAP-Rule" id="MF_02202"/>
    </source>
</evidence>
<comment type="similarity">
    <text evidence="2 10">Belongs to the ExbB/TolQ family.</text>
</comment>
<accession>A0A556RKS4</accession>
<feature type="transmembrane region" description="Helical" evidence="10">
    <location>
        <begin position="139"/>
        <end position="159"/>
    </location>
</feature>
<sequence>MENLNIIDLFLHAGFLVQGVMLLLLAFSVMSWAIIFQRSKILSKAKKQVEQFDNSFWSADDLNVLFDKAKFNKEEICGTEHIFYSGFKEFSRLYQINPNMPEAALDGASRSMRLAMNRELDNLELHIPFLGTVGSISPYIGLFGTVWGIMHAFISLGAVKQATLQMVAPGIAEALIATAIGLFAAIPAVLAYNRLSLSVSRMEQNYLNFIDEFSSILQRQAVAVRK</sequence>
<evidence type="ECO:0000259" key="11">
    <source>
        <dbReference type="Pfam" id="PF01618"/>
    </source>
</evidence>
<evidence type="ECO:0000256" key="6">
    <source>
        <dbReference type="ARBA" id="ARBA00022692"/>
    </source>
</evidence>
<keyword evidence="6 10" id="KW-0812">Transmembrane</keyword>
<comment type="subcellular location">
    <subcellularLocation>
        <location evidence="10">Cell inner membrane</location>
        <topology evidence="10">Multi-pass membrane protein</topology>
    </subcellularLocation>
    <subcellularLocation>
        <location evidence="1">Cell membrane</location>
        <topology evidence="1">Multi-pass membrane protein</topology>
    </subcellularLocation>
</comment>
<evidence type="ECO:0000256" key="3">
    <source>
        <dbReference type="ARBA" id="ARBA00022475"/>
    </source>
</evidence>
<dbReference type="GO" id="GO:0017038">
    <property type="term" value="P:protein import"/>
    <property type="evidence" value="ECO:0007669"/>
    <property type="project" value="TreeGrafter"/>
</dbReference>
<dbReference type="AlphaFoldDB" id="A0A556RKS4"/>
<dbReference type="EMBL" id="VMHL01000003">
    <property type="protein sequence ID" value="TSJ89435.1"/>
    <property type="molecule type" value="Genomic_DNA"/>
</dbReference>
<dbReference type="GO" id="GO:0051301">
    <property type="term" value="P:cell division"/>
    <property type="evidence" value="ECO:0007669"/>
    <property type="project" value="UniProtKB-UniRule"/>
</dbReference>